<evidence type="ECO:0000256" key="2">
    <source>
        <dbReference type="SAM" id="MobiDB-lite"/>
    </source>
</evidence>
<feature type="region of interest" description="Disordered" evidence="2">
    <location>
        <begin position="1"/>
        <end position="88"/>
    </location>
</feature>
<evidence type="ECO:0000313" key="4">
    <source>
        <dbReference type="EMBL" id="EER40019.1"/>
    </source>
</evidence>
<keyword evidence="1" id="KW-0863">Zinc-finger</keyword>
<dbReference type="Proteomes" id="UP000002624">
    <property type="component" value="Unassembled WGS sequence"/>
</dbReference>
<dbReference type="HOGENOM" id="CLU_030366_1_0_1"/>
<evidence type="ECO:0000313" key="5">
    <source>
        <dbReference type="Proteomes" id="UP000002624"/>
    </source>
</evidence>
<dbReference type="InterPro" id="IPR039327">
    <property type="entry name" value="CON7-like"/>
</dbReference>
<protein>
    <submittedName>
        <fullName evidence="4">C2H2 transcription factor</fullName>
    </submittedName>
</protein>
<sequence length="221" mass="24417">MAQATNPSIAASSPTYPPPYSPYNPQGHEMAQYQGHPPPQMYGRPDWPPHQYGQPPHGLPGPYSSPGTTVGSASPAATAGPRPGQTHSLSQVYSFVPIPGAQQHKRPRRRYEEIERMYKCGWNGCEKAYGTLNHLNAHVTMQSHGAKRTPEEIRKEWKARKKEEENQRKAAEERERAAAQASQQVDGNAPTDPSQAAQPASIKIENKREPQKINPVTTNKA</sequence>
<proteinExistence type="predicted"/>
<dbReference type="GO" id="GO:0006355">
    <property type="term" value="P:regulation of DNA-templated transcription"/>
    <property type="evidence" value="ECO:0007669"/>
    <property type="project" value="InterPro"/>
</dbReference>
<evidence type="ECO:0000256" key="1">
    <source>
        <dbReference type="PROSITE-ProRule" id="PRU00042"/>
    </source>
</evidence>
<organism evidence="4 5">
    <name type="scientific">Ajellomyces capsulatus (strain H143)</name>
    <name type="common">Darling's disease fungus</name>
    <name type="synonym">Histoplasma capsulatum</name>
    <dbReference type="NCBI Taxonomy" id="544712"/>
    <lineage>
        <taxon>Eukaryota</taxon>
        <taxon>Fungi</taxon>
        <taxon>Dikarya</taxon>
        <taxon>Ascomycota</taxon>
        <taxon>Pezizomycotina</taxon>
        <taxon>Eurotiomycetes</taxon>
        <taxon>Eurotiomycetidae</taxon>
        <taxon>Onygenales</taxon>
        <taxon>Ajellomycetaceae</taxon>
        <taxon>Histoplasma</taxon>
    </lineage>
</organism>
<dbReference type="VEuPathDB" id="FungiDB:HCDG_06241"/>
<dbReference type="InterPro" id="IPR013087">
    <property type="entry name" value="Znf_C2H2_type"/>
</dbReference>
<dbReference type="eggNOG" id="ENOG502S48N">
    <property type="taxonomic scope" value="Eukaryota"/>
</dbReference>
<dbReference type="EMBL" id="GG692428">
    <property type="protein sequence ID" value="EER40019.1"/>
    <property type="molecule type" value="Genomic_DNA"/>
</dbReference>
<evidence type="ECO:0000259" key="3">
    <source>
        <dbReference type="PROSITE" id="PS50157"/>
    </source>
</evidence>
<keyword evidence="1" id="KW-0862">Zinc</keyword>
<dbReference type="PANTHER" id="PTHR36167:SF3">
    <property type="entry name" value="C2H2 FINGER DOMAIN TRANSCRIPTION FACTOR (EUROFUNG)-RELATED"/>
    <property type="match status" value="1"/>
</dbReference>
<accession>C6HI91</accession>
<dbReference type="AlphaFoldDB" id="C6HI91"/>
<dbReference type="STRING" id="544712.C6HI91"/>
<dbReference type="Gene3D" id="3.30.160.60">
    <property type="entry name" value="Classic Zinc Finger"/>
    <property type="match status" value="1"/>
</dbReference>
<reference evidence="5" key="1">
    <citation type="submission" date="2009-05" db="EMBL/GenBank/DDBJ databases">
        <title>The genome sequence of Ajellomyces capsulatus strain H143.</title>
        <authorList>
            <person name="Champion M."/>
            <person name="Cuomo C.A."/>
            <person name="Ma L.-J."/>
            <person name="Henn M.R."/>
            <person name="Sil A."/>
            <person name="Goldman B."/>
            <person name="Young S.K."/>
            <person name="Kodira C.D."/>
            <person name="Zeng Q."/>
            <person name="Koehrsen M."/>
            <person name="Alvarado L."/>
            <person name="Berlin A.M."/>
            <person name="Borenstein D."/>
            <person name="Chen Z."/>
            <person name="Engels R."/>
            <person name="Freedman E."/>
            <person name="Gellesch M."/>
            <person name="Goldberg J."/>
            <person name="Griggs A."/>
            <person name="Gujja S."/>
            <person name="Heiman D.I."/>
            <person name="Hepburn T.A."/>
            <person name="Howarth C."/>
            <person name="Jen D."/>
            <person name="Larson L."/>
            <person name="Lewis B."/>
            <person name="Mehta T."/>
            <person name="Park D."/>
            <person name="Pearson M."/>
            <person name="Roberts A."/>
            <person name="Saif S."/>
            <person name="Shea T.D."/>
            <person name="Shenoy N."/>
            <person name="Sisk P."/>
            <person name="Stolte C."/>
            <person name="Sykes S."/>
            <person name="Walk T."/>
            <person name="White J."/>
            <person name="Yandava C."/>
            <person name="Klein B."/>
            <person name="McEwen J.G."/>
            <person name="Puccia R."/>
            <person name="Goldman G.H."/>
            <person name="Felipe M.S."/>
            <person name="Nino-Vega G."/>
            <person name="San-Blas G."/>
            <person name="Taylor J.W."/>
            <person name="Mendoza L."/>
            <person name="Galagan J.E."/>
            <person name="Nusbaum C."/>
            <person name="Birren B.W."/>
        </authorList>
    </citation>
    <scope>NUCLEOTIDE SEQUENCE [LARGE SCALE GENOMIC DNA]</scope>
    <source>
        <strain evidence="5">H143</strain>
    </source>
</reference>
<dbReference type="GO" id="GO:0008270">
    <property type="term" value="F:zinc ion binding"/>
    <property type="evidence" value="ECO:0007669"/>
    <property type="project" value="UniProtKB-KW"/>
</dbReference>
<dbReference type="OrthoDB" id="1939603at2759"/>
<feature type="domain" description="C2H2-type" evidence="3">
    <location>
        <begin position="118"/>
        <end position="149"/>
    </location>
</feature>
<feature type="region of interest" description="Disordered" evidence="2">
    <location>
        <begin position="142"/>
        <end position="221"/>
    </location>
</feature>
<feature type="compositionally biased region" description="Polar residues" evidence="2">
    <location>
        <begin position="1"/>
        <end position="11"/>
    </location>
</feature>
<dbReference type="OMA" id="TSHMYSA"/>
<dbReference type="PROSITE" id="PS00028">
    <property type="entry name" value="ZINC_FINGER_C2H2_1"/>
    <property type="match status" value="1"/>
</dbReference>
<dbReference type="PANTHER" id="PTHR36167">
    <property type="entry name" value="C2H2 FINGER DOMAIN TRANSCRIPTION FACTOR (EUROFUNG)-RELATED"/>
    <property type="match status" value="1"/>
</dbReference>
<name>C6HI91_AJECH</name>
<gene>
    <name evidence="4" type="ORF">HCDG_06241</name>
</gene>
<dbReference type="PROSITE" id="PS50157">
    <property type="entry name" value="ZINC_FINGER_C2H2_2"/>
    <property type="match status" value="1"/>
</dbReference>
<keyword evidence="1" id="KW-0479">Metal-binding</keyword>
<feature type="compositionally biased region" description="Basic and acidic residues" evidence="2">
    <location>
        <begin position="148"/>
        <end position="177"/>
    </location>
</feature>